<name>A0A2N5U6F0_9BASI</name>
<dbReference type="InterPro" id="IPR011704">
    <property type="entry name" value="ATPase_dyneun-rel_AAA"/>
</dbReference>
<dbReference type="AlphaFoldDB" id="A0A2N5U6F0"/>
<dbReference type="GO" id="GO:0000055">
    <property type="term" value="P:ribosomal large subunit export from nucleus"/>
    <property type="evidence" value="ECO:0007669"/>
    <property type="project" value="TreeGrafter"/>
</dbReference>
<dbReference type="Proteomes" id="UP000235392">
    <property type="component" value="Unassembled WGS sequence"/>
</dbReference>
<dbReference type="Pfam" id="PF07728">
    <property type="entry name" value="AAA_5"/>
    <property type="match status" value="1"/>
</dbReference>
<feature type="domain" description="ATPase dynein-related AAA" evidence="3">
    <location>
        <begin position="1"/>
        <end position="79"/>
    </location>
</feature>
<evidence type="ECO:0000313" key="5">
    <source>
        <dbReference type="Proteomes" id="UP000235392"/>
    </source>
</evidence>
<dbReference type="Gene3D" id="3.40.50.300">
    <property type="entry name" value="P-loop containing nucleotide triphosphate hydrolases"/>
    <property type="match status" value="1"/>
</dbReference>
<dbReference type="GO" id="GO:0016887">
    <property type="term" value="F:ATP hydrolysis activity"/>
    <property type="evidence" value="ECO:0007669"/>
    <property type="project" value="InterPro"/>
</dbReference>
<keyword evidence="2" id="KW-0067">ATP-binding</keyword>
<reference evidence="4 5" key="1">
    <citation type="submission" date="2017-11" db="EMBL/GenBank/DDBJ databases">
        <title>De novo assembly and phasing of dikaryotic genomes from two isolates of Puccinia coronata f. sp. avenae, the causal agent of oat crown rust.</title>
        <authorList>
            <person name="Miller M.E."/>
            <person name="Zhang Y."/>
            <person name="Omidvar V."/>
            <person name="Sperschneider J."/>
            <person name="Schwessinger B."/>
            <person name="Raley C."/>
            <person name="Palmer J.M."/>
            <person name="Garnica D."/>
            <person name="Upadhyaya N."/>
            <person name="Rathjen J."/>
            <person name="Taylor J.M."/>
            <person name="Park R.F."/>
            <person name="Dodds P.N."/>
            <person name="Hirsch C.D."/>
            <person name="Kianian S.F."/>
            <person name="Figueroa M."/>
        </authorList>
    </citation>
    <scope>NUCLEOTIDE SEQUENCE [LARGE SCALE GENOMIC DNA]</scope>
    <source>
        <strain evidence="4">12SD80</strain>
    </source>
</reference>
<evidence type="ECO:0000259" key="3">
    <source>
        <dbReference type="Pfam" id="PF07728"/>
    </source>
</evidence>
<evidence type="ECO:0000256" key="2">
    <source>
        <dbReference type="ARBA" id="ARBA00022840"/>
    </source>
</evidence>
<dbReference type="InterPro" id="IPR027417">
    <property type="entry name" value="P-loop_NTPase"/>
</dbReference>
<comment type="caution">
    <text evidence="4">The sequence shown here is derived from an EMBL/GenBank/DDBJ whole genome shotgun (WGS) entry which is preliminary data.</text>
</comment>
<gene>
    <name evidence="4" type="ORF">PCASD_09528</name>
</gene>
<dbReference type="PANTHER" id="PTHR48103">
    <property type="entry name" value="MIDASIN-RELATED"/>
    <property type="match status" value="1"/>
</dbReference>
<dbReference type="GO" id="GO:0030687">
    <property type="term" value="C:preribosome, large subunit precursor"/>
    <property type="evidence" value="ECO:0007669"/>
    <property type="project" value="TreeGrafter"/>
</dbReference>
<dbReference type="GO" id="GO:0000027">
    <property type="term" value="P:ribosomal large subunit assembly"/>
    <property type="evidence" value="ECO:0007669"/>
    <property type="project" value="TreeGrafter"/>
</dbReference>
<protein>
    <recommendedName>
        <fullName evidence="3">ATPase dynein-related AAA domain-containing protein</fullName>
    </recommendedName>
</protein>
<organism evidence="4 5">
    <name type="scientific">Puccinia coronata f. sp. avenae</name>
    <dbReference type="NCBI Taxonomy" id="200324"/>
    <lineage>
        <taxon>Eukaryota</taxon>
        <taxon>Fungi</taxon>
        <taxon>Dikarya</taxon>
        <taxon>Basidiomycota</taxon>
        <taxon>Pucciniomycotina</taxon>
        <taxon>Pucciniomycetes</taxon>
        <taxon>Pucciniales</taxon>
        <taxon>Pucciniaceae</taxon>
        <taxon>Puccinia</taxon>
    </lineage>
</organism>
<dbReference type="SUPFAM" id="SSF52540">
    <property type="entry name" value="P-loop containing nucleoside triphosphate hydrolases"/>
    <property type="match status" value="1"/>
</dbReference>
<dbReference type="PANTHER" id="PTHR48103:SF2">
    <property type="entry name" value="MIDASIN"/>
    <property type="match status" value="1"/>
</dbReference>
<sequence length="82" mass="9157">MRGGDYVLLDEISLADESVLERLNSLFEPERSIILTERGGESLEKMQITAQKSFPIVTTVNSGGDFGKKELSPALRNRFNKI</sequence>
<dbReference type="GO" id="GO:0005634">
    <property type="term" value="C:nucleus"/>
    <property type="evidence" value="ECO:0007669"/>
    <property type="project" value="TreeGrafter"/>
</dbReference>
<keyword evidence="1" id="KW-0547">Nucleotide-binding</keyword>
<dbReference type="GO" id="GO:0005524">
    <property type="term" value="F:ATP binding"/>
    <property type="evidence" value="ECO:0007669"/>
    <property type="project" value="UniProtKB-KW"/>
</dbReference>
<accession>A0A2N5U6F0</accession>
<proteinExistence type="predicted"/>
<evidence type="ECO:0000256" key="1">
    <source>
        <dbReference type="ARBA" id="ARBA00022741"/>
    </source>
</evidence>
<dbReference type="EMBL" id="PGCI01000225">
    <property type="protein sequence ID" value="PLW33238.1"/>
    <property type="molecule type" value="Genomic_DNA"/>
</dbReference>
<evidence type="ECO:0000313" key="4">
    <source>
        <dbReference type="EMBL" id="PLW33238.1"/>
    </source>
</evidence>